<dbReference type="AlphaFoldDB" id="A0A7X0H8B0"/>
<keyword evidence="3" id="KW-1185">Reference proteome</keyword>
<protein>
    <submittedName>
        <fullName evidence="2">Uncharacterized membrane protein HdeD (DUF308 family)</fullName>
    </submittedName>
</protein>
<evidence type="ECO:0000313" key="3">
    <source>
        <dbReference type="Proteomes" id="UP000541810"/>
    </source>
</evidence>
<gene>
    <name evidence="2" type="ORF">HNQ40_002956</name>
</gene>
<keyword evidence="1" id="KW-1133">Transmembrane helix</keyword>
<evidence type="ECO:0000256" key="1">
    <source>
        <dbReference type="SAM" id="Phobius"/>
    </source>
</evidence>
<name>A0A7X0H8B0_9BACT</name>
<dbReference type="Proteomes" id="UP000541810">
    <property type="component" value="Unassembled WGS sequence"/>
</dbReference>
<proteinExistence type="predicted"/>
<feature type="transmembrane region" description="Helical" evidence="1">
    <location>
        <begin position="62"/>
        <end position="82"/>
    </location>
</feature>
<sequence length="106" mass="11464">MFTSQTRARFRRPGQRYGAITLVTGVVVLGVPVAAALMLAMLPQNSNHDITPILNWLAKQARIGAIVGIPLTVIGILVVGFTRTKDEKDAAKKQAWKTLRQQAGGL</sequence>
<accession>A0A7X0H8B0</accession>
<dbReference type="EMBL" id="JACHGY010000001">
    <property type="protein sequence ID" value="MBB6431150.1"/>
    <property type="molecule type" value="Genomic_DNA"/>
</dbReference>
<keyword evidence="1" id="KW-0812">Transmembrane</keyword>
<evidence type="ECO:0000313" key="2">
    <source>
        <dbReference type="EMBL" id="MBB6431150.1"/>
    </source>
</evidence>
<reference evidence="2 3" key="1">
    <citation type="submission" date="2020-08" db="EMBL/GenBank/DDBJ databases">
        <title>Genomic Encyclopedia of Type Strains, Phase IV (KMG-IV): sequencing the most valuable type-strain genomes for metagenomic binning, comparative biology and taxonomic classification.</title>
        <authorList>
            <person name="Goeker M."/>
        </authorList>
    </citation>
    <scope>NUCLEOTIDE SEQUENCE [LARGE SCALE GENOMIC DNA]</scope>
    <source>
        <strain evidence="2 3">DSM 103725</strain>
    </source>
</reference>
<organism evidence="2 3">
    <name type="scientific">Algisphaera agarilytica</name>
    <dbReference type="NCBI Taxonomy" id="1385975"/>
    <lineage>
        <taxon>Bacteria</taxon>
        <taxon>Pseudomonadati</taxon>
        <taxon>Planctomycetota</taxon>
        <taxon>Phycisphaerae</taxon>
        <taxon>Phycisphaerales</taxon>
        <taxon>Phycisphaeraceae</taxon>
        <taxon>Algisphaera</taxon>
    </lineage>
</organism>
<dbReference type="RefSeq" id="WP_184678639.1">
    <property type="nucleotide sequence ID" value="NZ_JACHGY010000001.1"/>
</dbReference>
<feature type="transmembrane region" description="Helical" evidence="1">
    <location>
        <begin position="20"/>
        <end position="42"/>
    </location>
</feature>
<comment type="caution">
    <text evidence="2">The sequence shown here is derived from an EMBL/GenBank/DDBJ whole genome shotgun (WGS) entry which is preliminary data.</text>
</comment>
<keyword evidence="1" id="KW-0472">Membrane</keyword>